<evidence type="ECO:0000313" key="1">
    <source>
        <dbReference type="EMBL" id="GBO14067.1"/>
    </source>
</evidence>
<dbReference type="EMBL" id="BGPR01038253">
    <property type="protein sequence ID" value="GBO14067.1"/>
    <property type="molecule type" value="Genomic_DNA"/>
</dbReference>
<protein>
    <submittedName>
        <fullName evidence="1">Uncharacterized protein</fullName>
    </submittedName>
</protein>
<name>A0A4Y2UR88_ARAVE</name>
<dbReference type="AlphaFoldDB" id="A0A4Y2UR88"/>
<keyword evidence="2" id="KW-1185">Reference proteome</keyword>
<proteinExistence type="predicted"/>
<gene>
    <name evidence="1" type="ORF">AVEN_44666_1</name>
</gene>
<organism evidence="1 2">
    <name type="scientific">Araneus ventricosus</name>
    <name type="common">Orbweaver spider</name>
    <name type="synonym">Epeira ventricosa</name>
    <dbReference type="NCBI Taxonomy" id="182803"/>
    <lineage>
        <taxon>Eukaryota</taxon>
        <taxon>Metazoa</taxon>
        <taxon>Ecdysozoa</taxon>
        <taxon>Arthropoda</taxon>
        <taxon>Chelicerata</taxon>
        <taxon>Arachnida</taxon>
        <taxon>Araneae</taxon>
        <taxon>Araneomorphae</taxon>
        <taxon>Entelegynae</taxon>
        <taxon>Araneoidea</taxon>
        <taxon>Araneidae</taxon>
        <taxon>Araneus</taxon>
    </lineage>
</organism>
<dbReference type="Proteomes" id="UP000499080">
    <property type="component" value="Unassembled WGS sequence"/>
</dbReference>
<reference evidence="1 2" key="1">
    <citation type="journal article" date="2019" name="Sci. Rep.">
        <title>Orb-weaving spider Araneus ventricosus genome elucidates the spidroin gene catalogue.</title>
        <authorList>
            <person name="Kono N."/>
            <person name="Nakamura H."/>
            <person name="Ohtoshi R."/>
            <person name="Moran D.A.P."/>
            <person name="Shinohara A."/>
            <person name="Yoshida Y."/>
            <person name="Fujiwara M."/>
            <person name="Mori M."/>
            <person name="Tomita M."/>
            <person name="Arakawa K."/>
        </authorList>
    </citation>
    <scope>NUCLEOTIDE SEQUENCE [LARGE SCALE GENOMIC DNA]</scope>
</reference>
<accession>A0A4Y2UR88</accession>
<sequence>MSPLPPQTARSTEIVLSKNSPRRQKPQLGGFWCLREFFWKNVVPFFVDIRSDNHRCRPPVISVKNVTIPFCFCERNFTPGFEAMEFLTLVGFRETYVVLNALKTDDSFSSVASDDQDVISITETWLSDDIDSFESFDVRCLLFRRDRGSSSNSCRRGGGFLIAVKKCFCPCILDLMDSI</sequence>
<dbReference type="OrthoDB" id="8069600at2759"/>
<comment type="caution">
    <text evidence="1">The sequence shown here is derived from an EMBL/GenBank/DDBJ whole genome shotgun (WGS) entry which is preliminary data.</text>
</comment>
<evidence type="ECO:0000313" key="2">
    <source>
        <dbReference type="Proteomes" id="UP000499080"/>
    </source>
</evidence>